<gene>
    <name evidence="2" type="ORF">LAMO00422_LOCUS16226</name>
</gene>
<keyword evidence="1" id="KW-0732">Signal</keyword>
<protein>
    <recommendedName>
        <fullName evidence="3">Laminin EGF-like domain-containing protein</fullName>
    </recommendedName>
</protein>
<evidence type="ECO:0000256" key="1">
    <source>
        <dbReference type="SAM" id="SignalP"/>
    </source>
</evidence>
<reference evidence="2" key="1">
    <citation type="submission" date="2021-01" db="EMBL/GenBank/DDBJ databases">
        <authorList>
            <person name="Corre E."/>
            <person name="Pelletier E."/>
            <person name="Niang G."/>
            <person name="Scheremetjew M."/>
            <person name="Finn R."/>
            <person name="Kale V."/>
            <person name="Holt S."/>
            <person name="Cochrane G."/>
            <person name="Meng A."/>
            <person name="Brown T."/>
            <person name="Cohen L."/>
        </authorList>
    </citation>
    <scope>NUCLEOTIDE SEQUENCE</scope>
    <source>
        <strain evidence="2">CCMP2058</strain>
    </source>
</reference>
<evidence type="ECO:0008006" key="3">
    <source>
        <dbReference type="Google" id="ProtNLM"/>
    </source>
</evidence>
<accession>A0A7S0DK04</accession>
<feature type="signal peptide" evidence="1">
    <location>
        <begin position="1"/>
        <end position="15"/>
    </location>
</feature>
<name>A0A7S0DK04_9EUKA</name>
<organism evidence="2">
    <name type="scientific">Amorphochlora amoebiformis</name>
    <dbReference type="NCBI Taxonomy" id="1561963"/>
    <lineage>
        <taxon>Eukaryota</taxon>
        <taxon>Sar</taxon>
        <taxon>Rhizaria</taxon>
        <taxon>Cercozoa</taxon>
        <taxon>Chlorarachniophyceae</taxon>
        <taxon>Amorphochlora</taxon>
    </lineage>
</organism>
<feature type="chain" id="PRO_5031175313" description="Laminin EGF-like domain-containing protein" evidence="1">
    <location>
        <begin position="16"/>
        <end position="212"/>
    </location>
</feature>
<sequence length="212" mass="23585">MHLLAVATLWVTALGEKSQPTDPKAPKSTRINTYSSPTDANGYSFETCPSIRQEVVLQSQEQSTATNISYRCHNYNQNIEDECTCRNTEAILSSFQNDTVIQSCCLLNLTSCSGCEIYKEGHCEKCLAGFYRMEDECVGCTNNALFIDVNGNTCSKYETEGYCQDGNILPEYFENATRRYQHLSAQEACCVCGGGSHFATPFEYRVRRSGGT</sequence>
<dbReference type="EMBL" id="HBEM01023877">
    <property type="protein sequence ID" value="CAD8457279.1"/>
    <property type="molecule type" value="Transcribed_RNA"/>
</dbReference>
<dbReference type="AlphaFoldDB" id="A0A7S0DK04"/>
<evidence type="ECO:0000313" key="2">
    <source>
        <dbReference type="EMBL" id="CAD8457279.1"/>
    </source>
</evidence>
<proteinExistence type="predicted"/>